<proteinExistence type="predicted"/>
<dbReference type="EMBL" id="JABSTV010001250">
    <property type="protein sequence ID" value="KAH7956591.1"/>
    <property type="molecule type" value="Genomic_DNA"/>
</dbReference>
<reference evidence="1" key="1">
    <citation type="journal article" date="2020" name="Cell">
        <title>Large-Scale Comparative Analyses of Tick Genomes Elucidate Their Genetic Diversity and Vector Capacities.</title>
        <authorList>
            <consortium name="Tick Genome and Microbiome Consortium (TIGMIC)"/>
            <person name="Jia N."/>
            <person name="Wang J."/>
            <person name="Shi W."/>
            <person name="Du L."/>
            <person name="Sun Y."/>
            <person name="Zhan W."/>
            <person name="Jiang J.F."/>
            <person name="Wang Q."/>
            <person name="Zhang B."/>
            <person name="Ji P."/>
            <person name="Bell-Sakyi L."/>
            <person name="Cui X.M."/>
            <person name="Yuan T.T."/>
            <person name="Jiang B.G."/>
            <person name="Yang W.F."/>
            <person name="Lam T.T."/>
            <person name="Chang Q.C."/>
            <person name="Ding S.J."/>
            <person name="Wang X.J."/>
            <person name="Zhu J.G."/>
            <person name="Ruan X.D."/>
            <person name="Zhao L."/>
            <person name="Wei J.T."/>
            <person name="Ye R.Z."/>
            <person name="Que T.C."/>
            <person name="Du C.H."/>
            <person name="Zhou Y.H."/>
            <person name="Cheng J.X."/>
            <person name="Dai P.F."/>
            <person name="Guo W.B."/>
            <person name="Han X.H."/>
            <person name="Huang E.J."/>
            <person name="Li L.F."/>
            <person name="Wei W."/>
            <person name="Gao Y.C."/>
            <person name="Liu J.Z."/>
            <person name="Shao H.Z."/>
            <person name="Wang X."/>
            <person name="Wang C.C."/>
            <person name="Yang T.C."/>
            <person name="Huo Q.B."/>
            <person name="Li W."/>
            <person name="Chen H.Y."/>
            <person name="Chen S.E."/>
            <person name="Zhou L.G."/>
            <person name="Ni X.B."/>
            <person name="Tian J.H."/>
            <person name="Sheng Y."/>
            <person name="Liu T."/>
            <person name="Pan Y.S."/>
            <person name="Xia L.Y."/>
            <person name="Li J."/>
            <person name="Zhao F."/>
            <person name="Cao W.C."/>
        </authorList>
    </citation>
    <scope>NUCLEOTIDE SEQUENCE</scope>
    <source>
        <strain evidence="1">Rsan-2018</strain>
    </source>
</reference>
<dbReference type="Pfam" id="PF13561">
    <property type="entry name" value="adh_short_C2"/>
    <property type="match status" value="1"/>
</dbReference>
<sequence>MKAYKSLEAHNYFTSGRVSGVTAKRLPSKRVIVLSEILERTAGPAHAMGRVVAPEEVARCIAFLASEDAAFITGATVPVDGGLLLLSSISSPAQMC</sequence>
<dbReference type="AlphaFoldDB" id="A0A9D4PVT2"/>
<keyword evidence="2" id="KW-1185">Reference proteome</keyword>
<dbReference type="Proteomes" id="UP000821837">
    <property type="component" value="Unassembled WGS sequence"/>
</dbReference>
<comment type="caution">
    <text evidence="1">The sequence shown here is derived from an EMBL/GenBank/DDBJ whole genome shotgun (WGS) entry which is preliminary data.</text>
</comment>
<protein>
    <submittedName>
        <fullName evidence="1">Uncharacterized protein</fullName>
    </submittedName>
</protein>
<accession>A0A9D4PVT2</accession>
<dbReference type="Gene3D" id="3.40.50.720">
    <property type="entry name" value="NAD(P)-binding Rossmann-like Domain"/>
    <property type="match status" value="1"/>
</dbReference>
<dbReference type="InterPro" id="IPR002347">
    <property type="entry name" value="SDR_fam"/>
</dbReference>
<dbReference type="PANTHER" id="PTHR43975:SF2">
    <property type="entry name" value="EG:BACR7A4.14 PROTEIN-RELATED"/>
    <property type="match status" value="1"/>
</dbReference>
<evidence type="ECO:0000313" key="2">
    <source>
        <dbReference type="Proteomes" id="UP000821837"/>
    </source>
</evidence>
<name>A0A9D4PVT2_RHISA</name>
<dbReference type="SUPFAM" id="SSF51735">
    <property type="entry name" value="NAD(P)-binding Rossmann-fold domains"/>
    <property type="match status" value="1"/>
</dbReference>
<reference evidence="1" key="2">
    <citation type="submission" date="2021-09" db="EMBL/GenBank/DDBJ databases">
        <authorList>
            <person name="Jia N."/>
            <person name="Wang J."/>
            <person name="Shi W."/>
            <person name="Du L."/>
            <person name="Sun Y."/>
            <person name="Zhan W."/>
            <person name="Jiang J."/>
            <person name="Wang Q."/>
            <person name="Zhang B."/>
            <person name="Ji P."/>
            <person name="Sakyi L.B."/>
            <person name="Cui X."/>
            <person name="Yuan T."/>
            <person name="Jiang B."/>
            <person name="Yang W."/>
            <person name="Lam T.T.-Y."/>
            <person name="Chang Q."/>
            <person name="Ding S."/>
            <person name="Wang X."/>
            <person name="Zhu J."/>
            <person name="Ruan X."/>
            <person name="Zhao L."/>
            <person name="Wei J."/>
            <person name="Que T."/>
            <person name="Du C."/>
            <person name="Cheng J."/>
            <person name="Dai P."/>
            <person name="Han X."/>
            <person name="Huang E."/>
            <person name="Gao Y."/>
            <person name="Liu J."/>
            <person name="Shao H."/>
            <person name="Ye R."/>
            <person name="Li L."/>
            <person name="Wei W."/>
            <person name="Wang X."/>
            <person name="Wang C."/>
            <person name="Huo Q."/>
            <person name="Li W."/>
            <person name="Guo W."/>
            <person name="Chen H."/>
            <person name="Chen S."/>
            <person name="Zhou L."/>
            <person name="Zhou L."/>
            <person name="Ni X."/>
            <person name="Tian J."/>
            <person name="Zhou Y."/>
            <person name="Sheng Y."/>
            <person name="Liu T."/>
            <person name="Pan Y."/>
            <person name="Xia L."/>
            <person name="Li J."/>
            <person name="Zhao F."/>
            <person name="Cao W."/>
        </authorList>
    </citation>
    <scope>NUCLEOTIDE SEQUENCE</scope>
    <source>
        <strain evidence="1">Rsan-2018</strain>
        <tissue evidence="1">Larvae</tissue>
    </source>
</reference>
<evidence type="ECO:0000313" key="1">
    <source>
        <dbReference type="EMBL" id="KAH7956591.1"/>
    </source>
</evidence>
<organism evidence="1 2">
    <name type="scientific">Rhipicephalus sanguineus</name>
    <name type="common">Brown dog tick</name>
    <name type="synonym">Ixodes sanguineus</name>
    <dbReference type="NCBI Taxonomy" id="34632"/>
    <lineage>
        <taxon>Eukaryota</taxon>
        <taxon>Metazoa</taxon>
        <taxon>Ecdysozoa</taxon>
        <taxon>Arthropoda</taxon>
        <taxon>Chelicerata</taxon>
        <taxon>Arachnida</taxon>
        <taxon>Acari</taxon>
        <taxon>Parasitiformes</taxon>
        <taxon>Ixodida</taxon>
        <taxon>Ixodoidea</taxon>
        <taxon>Ixodidae</taxon>
        <taxon>Rhipicephalinae</taxon>
        <taxon>Rhipicephalus</taxon>
        <taxon>Rhipicephalus</taxon>
    </lineage>
</organism>
<gene>
    <name evidence="1" type="ORF">HPB52_010887</name>
</gene>
<dbReference type="PANTHER" id="PTHR43975">
    <property type="entry name" value="ZGC:101858"/>
    <property type="match status" value="1"/>
</dbReference>
<dbReference type="InterPro" id="IPR036291">
    <property type="entry name" value="NAD(P)-bd_dom_sf"/>
</dbReference>